<dbReference type="EMBL" id="PFGC01000038">
    <property type="protein sequence ID" value="PIW36848.1"/>
    <property type="molecule type" value="Genomic_DNA"/>
</dbReference>
<comment type="caution">
    <text evidence="9">The sequence shown here is derived from an EMBL/GenBank/DDBJ whole genome shotgun (WGS) entry which is preliminary data.</text>
</comment>
<dbReference type="InterPro" id="IPR036249">
    <property type="entry name" value="Thioredoxin-like_sf"/>
</dbReference>
<feature type="region of interest" description="Disordered" evidence="6">
    <location>
        <begin position="1"/>
        <end position="27"/>
    </location>
</feature>
<dbReference type="AlphaFoldDB" id="A0A2M7H3N9"/>
<dbReference type="Pfam" id="PF13462">
    <property type="entry name" value="Thioredoxin_4"/>
    <property type="match status" value="1"/>
</dbReference>
<protein>
    <recommendedName>
        <fullName evidence="8">Thioredoxin-like fold domain-containing protein</fullName>
    </recommendedName>
</protein>
<evidence type="ECO:0000256" key="7">
    <source>
        <dbReference type="SAM" id="Phobius"/>
    </source>
</evidence>
<feature type="compositionally biased region" description="Polar residues" evidence="6">
    <location>
        <begin position="253"/>
        <end position="262"/>
    </location>
</feature>
<dbReference type="Gene3D" id="3.40.30.10">
    <property type="entry name" value="Glutaredoxin"/>
    <property type="match status" value="1"/>
</dbReference>
<evidence type="ECO:0000259" key="8">
    <source>
        <dbReference type="Pfam" id="PF13462"/>
    </source>
</evidence>
<dbReference type="InterPro" id="IPR012336">
    <property type="entry name" value="Thioredoxin-like_fold"/>
</dbReference>
<keyword evidence="5" id="KW-0676">Redox-active center</keyword>
<evidence type="ECO:0000256" key="5">
    <source>
        <dbReference type="ARBA" id="ARBA00023284"/>
    </source>
</evidence>
<feature type="domain" description="Thioredoxin-like fold" evidence="8">
    <location>
        <begin position="68"/>
        <end position="233"/>
    </location>
</feature>
<keyword evidence="2" id="KW-0732">Signal</keyword>
<reference evidence="9 10" key="1">
    <citation type="submission" date="2017-09" db="EMBL/GenBank/DDBJ databases">
        <title>Depth-based differentiation of microbial function through sediment-hosted aquifers and enrichment of novel symbionts in the deep terrestrial subsurface.</title>
        <authorList>
            <person name="Probst A.J."/>
            <person name="Ladd B."/>
            <person name="Jarett J.K."/>
            <person name="Geller-Mcgrath D.E."/>
            <person name="Sieber C.M."/>
            <person name="Emerson J.B."/>
            <person name="Anantharaman K."/>
            <person name="Thomas B.C."/>
            <person name="Malmstrom R."/>
            <person name="Stieglmeier M."/>
            <person name="Klingl A."/>
            <person name="Woyke T."/>
            <person name="Ryan C.M."/>
            <person name="Banfield J.F."/>
        </authorList>
    </citation>
    <scope>NUCLEOTIDE SEQUENCE [LARGE SCALE GENOMIC DNA]</scope>
    <source>
        <strain evidence="9">CG15_BIG_FIL_POST_REV_8_21_14_020_45_12</strain>
    </source>
</reference>
<dbReference type="PANTHER" id="PTHR13887">
    <property type="entry name" value="GLUTATHIONE S-TRANSFERASE KAPPA"/>
    <property type="match status" value="1"/>
</dbReference>
<dbReference type="GO" id="GO:0016491">
    <property type="term" value="F:oxidoreductase activity"/>
    <property type="evidence" value="ECO:0007669"/>
    <property type="project" value="UniProtKB-KW"/>
</dbReference>
<proteinExistence type="inferred from homology"/>
<keyword evidence="4" id="KW-1015">Disulfide bond</keyword>
<keyword evidence="7" id="KW-0812">Transmembrane</keyword>
<evidence type="ECO:0000256" key="3">
    <source>
        <dbReference type="ARBA" id="ARBA00023002"/>
    </source>
</evidence>
<feature type="region of interest" description="Disordered" evidence="6">
    <location>
        <begin position="238"/>
        <end position="270"/>
    </location>
</feature>
<keyword evidence="7" id="KW-0472">Membrane</keyword>
<sequence>MSDEQLTKKERQELNRQEKNNRKANEERAESFKKIGMAIGLVVIVVGIVWAVKASRPSADEVIDVHPDPIEGPADAAIVIKEYSDFECPACQALHPVLQDIRKEYNGQVRFQYNDFPLSQHKYSTTAAVGAECAFQQDKFFDYHDLLFDNQETWAAVKTKDEATEIFRGYAEELSLDMTAFDSCTTGPDAADRVNEDYAEGISLGVNSTPTVFVNGERVTEVPFSKTIREAIERAIGAGAQSTVSGEGEDDTSANSNTSDVNDNADAVVQ</sequence>
<evidence type="ECO:0000313" key="9">
    <source>
        <dbReference type="EMBL" id="PIW36848.1"/>
    </source>
</evidence>
<comment type="similarity">
    <text evidence="1">Belongs to the thioredoxin family. DsbA subfamily.</text>
</comment>
<accession>A0A2M7H3N9</accession>
<evidence type="ECO:0000256" key="1">
    <source>
        <dbReference type="ARBA" id="ARBA00005791"/>
    </source>
</evidence>
<feature type="transmembrane region" description="Helical" evidence="7">
    <location>
        <begin position="35"/>
        <end position="52"/>
    </location>
</feature>
<keyword evidence="7" id="KW-1133">Transmembrane helix</keyword>
<evidence type="ECO:0000256" key="2">
    <source>
        <dbReference type="ARBA" id="ARBA00022729"/>
    </source>
</evidence>
<dbReference type="SUPFAM" id="SSF52833">
    <property type="entry name" value="Thioredoxin-like"/>
    <property type="match status" value="1"/>
</dbReference>
<evidence type="ECO:0000256" key="4">
    <source>
        <dbReference type="ARBA" id="ARBA00023157"/>
    </source>
</evidence>
<dbReference type="Proteomes" id="UP000230292">
    <property type="component" value="Unassembled WGS sequence"/>
</dbReference>
<dbReference type="PANTHER" id="PTHR13887:SF14">
    <property type="entry name" value="DISULFIDE BOND FORMATION PROTEIN D"/>
    <property type="match status" value="1"/>
</dbReference>
<dbReference type="CDD" id="cd02972">
    <property type="entry name" value="DsbA_family"/>
    <property type="match status" value="1"/>
</dbReference>
<gene>
    <name evidence="9" type="ORF">COW24_03335</name>
</gene>
<organism evidence="9 10">
    <name type="scientific">Candidatus Kerfeldbacteria bacterium CG15_BIG_FIL_POST_REV_8_21_14_020_45_12</name>
    <dbReference type="NCBI Taxonomy" id="2014247"/>
    <lineage>
        <taxon>Bacteria</taxon>
        <taxon>Candidatus Kerfeldiibacteriota</taxon>
    </lineage>
</organism>
<evidence type="ECO:0000256" key="6">
    <source>
        <dbReference type="SAM" id="MobiDB-lite"/>
    </source>
</evidence>
<keyword evidence="3" id="KW-0560">Oxidoreductase</keyword>
<name>A0A2M7H3N9_9BACT</name>
<evidence type="ECO:0000313" key="10">
    <source>
        <dbReference type="Proteomes" id="UP000230292"/>
    </source>
</evidence>